<dbReference type="Proteomes" id="UP000664417">
    <property type="component" value="Unassembled WGS sequence"/>
</dbReference>
<reference evidence="1" key="1">
    <citation type="submission" date="2021-03" db="EMBL/GenBank/DDBJ databases">
        <authorList>
            <person name="Wang G."/>
        </authorList>
    </citation>
    <scope>NUCLEOTIDE SEQUENCE</scope>
    <source>
        <strain evidence="1">KCTC 12899</strain>
    </source>
</reference>
<protein>
    <submittedName>
        <fullName evidence="1">Uncharacterized protein</fullName>
    </submittedName>
</protein>
<keyword evidence="2" id="KW-1185">Reference proteome</keyword>
<sequence length="163" mass="18373">MKAGSASVASGKKKVRGKKRLVKRLQQEARAFQLDLTPGKSYDLWQWQPHAVGPGEFWAERVDSLFVAFSHLLEQVGDYPQSYQTWVTVDESDEDDTALYFHTANATGGKFPIRFTDVTWEIAVPDYLKPYLGDAGTFNCGMAGREEAPIYFIYSNYHGVPLI</sequence>
<organism evidence="1 2">
    <name type="scientific">Acanthopleuribacter pedis</name>
    <dbReference type="NCBI Taxonomy" id="442870"/>
    <lineage>
        <taxon>Bacteria</taxon>
        <taxon>Pseudomonadati</taxon>
        <taxon>Acidobacteriota</taxon>
        <taxon>Holophagae</taxon>
        <taxon>Acanthopleuribacterales</taxon>
        <taxon>Acanthopleuribacteraceae</taxon>
        <taxon>Acanthopleuribacter</taxon>
    </lineage>
</organism>
<accession>A0A8J7QI92</accession>
<dbReference type="RefSeq" id="WP_207861151.1">
    <property type="nucleotide sequence ID" value="NZ_JAFREP010000022.1"/>
</dbReference>
<gene>
    <name evidence="1" type="ORF">J3U88_22035</name>
</gene>
<evidence type="ECO:0000313" key="2">
    <source>
        <dbReference type="Proteomes" id="UP000664417"/>
    </source>
</evidence>
<proteinExistence type="predicted"/>
<evidence type="ECO:0000313" key="1">
    <source>
        <dbReference type="EMBL" id="MBO1321176.1"/>
    </source>
</evidence>
<dbReference type="EMBL" id="JAFREP010000022">
    <property type="protein sequence ID" value="MBO1321176.1"/>
    <property type="molecule type" value="Genomic_DNA"/>
</dbReference>
<name>A0A8J7QI92_9BACT</name>
<comment type="caution">
    <text evidence="1">The sequence shown here is derived from an EMBL/GenBank/DDBJ whole genome shotgun (WGS) entry which is preliminary data.</text>
</comment>
<dbReference type="AlphaFoldDB" id="A0A8J7QI92"/>